<keyword evidence="3" id="KW-0479">Metal-binding</keyword>
<dbReference type="GO" id="GO:0046872">
    <property type="term" value="F:metal ion binding"/>
    <property type="evidence" value="ECO:0007669"/>
    <property type="project" value="UniProtKB-KW"/>
</dbReference>
<dbReference type="InterPro" id="IPR001405">
    <property type="entry name" value="UPF0758"/>
</dbReference>
<dbReference type="NCBIfam" id="TIGR00608">
    <property type="entry name" value="radc"/>
    <property type="match status" value="1"/>
</dbReference>
<dbReference type="GO" id="GO:0008237">
    <property type="term" value="F:metallopeptidase activity"/>
    <property type="evidence" value="ECO:0007669"/>
    <property type="project" value="UniProtKB-KW"/>
</dbReference>
<sequence length="279" mass="30530">MSLKFDNHVPDNNLNFSHSWSLDPDSNFVSFSLEDGQETQSIRAQYSHAQIRQYSLQIRDLPAGESPRDKLIQQGAQNLSNSELLSVLAGTGQGAGGLGQIILQELSEGQVDLLKRFQDVTLEELTAISGVGIAKATTILAAIEFGKRVYYLRPSVGTVIDDPAVAAAVLSDDLMWQNQERVATLLLDVKHRLISHQVISIGTATEALVHPREIFQAALRRGAVRVIVAHNHPSGSLEPSQEDLELTRQLLQGAQFLSIPLLDHLILGNGNFTSLRQTT</sequence>
<evidence type="ECO:0000256" key="3">
    <source>
        <dbReference type="ARBA" id="ARBA00022723"/>
    </source>
</evidence>
<dbReference type="InterPro" id="IPR037518">
    <property type="entry name" value="MPN"/>
</dbReference>
<dbReference type="Pfam" id="PF04002">
    <property type="entry name" value="RadC"/>
    <property type="match status" value="1"/>
</dbReference>
<dbReference type="InterPro" id="IPR046778">
    <property type="entry name" value="UPF0758_N"/>
</dbReference>
<dbReference type="NCBIfam" id="NF000642">
    <property type="entry name" value="PRK00024.1"/>
    <property type="match status" value="1"/>
</dbReference>
<feature type="domain" description="MPN" evidence="8">
    <location>
        <begin position="159"/>
        <end position="279"/>
    </location>
</feature>
<dbReference type="PANTHER" id="PTHR30471">
    <property type="entry name" value="DNA REPAIR PROTEIN RADC"/>
    <property type="match status" value="1"/>
</dbReference>
<evidence type="ECO:0000256" key="4">
    <source>
        <dbReference type="ARBA" id="ARBA00022801"/>
    </source>
</evidence>
<reference evidence="9" key="1">
    <citation type="submission" date="2021-05" db="EMBL/GenBank/DDBJ databases">
        <authorList>
            <person name="Pietrasiak N."/>
            <person name="Ward R."/>
            <person name="Stajich J.E."/>
            <person name="Kurbessoian T."/>
        </authorList>
    </citation>
    <scope>NUCLEOTIDE SEQUENCE</scope>
    <source>
        <strain evidence="9">GSE-TBD4-15B</strain>
    </source>
</reference>
<dbReference type="SUPFAM" id="SSF102712">
    <property type="entry name" value="JAB1/MPN domain"/>
    <property type="match status" value="1"/>
</dbReference>
<feature type="non-terminal residue" evidence="9">
    <location>
        <position position="279"/>
    </location>
</feature>
<dbReference type="InterPro" id="IPR025657">
    <property type="entry name" value="RadC_JAB"/>
</dbReference>
<evidence type="ECO:0000313" key="10">
    <source>
        <dbReference type="Proteomes" id="UP000707356"/>
    </source>
</evidence>
<evidence type="ECO:0000256" key="7">
    <source>
        <dbReference type="RuleBase" id="RU003797"/>
    </source>
</evidence>
<dbReference type="Gene3D" id="3.40.140.10">
    <property type="entry name" value="Cytidine Deaminase, domain 2"/>
    <property type="match status" value="1"/>
</dbReference>
<accession>A0A951PBN9</accession>
<evidence type="ECO:0000256" key="2">
    <source>
        <dbReference type="ARBA" id="ARBA00022670"/>
    </source>
</evidence>
<dbReference type="Pfam" id="PF20582">
    <property type="entry name" value="UPF0758_N"/>
    <property type="match status" value="1"/>
</dbReference>
<comment type="caution">
    <text evidence="9">The sequence shown here is derived from an EMBL/GenBank/DDBJ whole genome shotgun (WGS) entry which is preliminary data.</text>
</comment>
<dbReference type="PANTHER" id="PTHR30471:SF3">
    <property type="entry name" value="UPF0758 PROTEIN YEES-RELATED"/>
    <property type="match status" value="1"/>
</dbReference>
<keyword evidence="5" id="KW-0862">Zinc</keyword>
<comment type="similarity">
    <text evidence="1 7">Belongs to the UPF0758 family.</text>
</comment>
<dbReference type="PROSITE" id="PS01302">
    <property type="entry name" value="UPF0758"/>
    <property type="match status" value="1"/>
</dbReference>
<evidence type="ECO:0000313" key="9">
    <source>
        <dbReference type="EMBL" id="MBW4465534.1"/>
    </source>
</evidence>
<keyword evidence="6" id="KW-0482">Metalloprotease</keyword>
<dbReference type="PROSITE" id="PS50249">
    <property type="entry name" value="MPN"/>
    <property type="match status" value="1"/>
</dbReference>
<reference evidence="9" key="2">
    <citation type="journal article" date="2022" name="Microbiol. Resour. Announc.">
        <title>Metagenome Sequencing to Explore Phylogenomics of Terrestrial Cyanobacteria.</title>
        <authorList>
            <person name="Ward R.D."/>
            <person name="Stajich J.E."/>
            <person name="Johansen J.R."/>
            <person name="Huntemann M."/>
            <person name="Clum A."/>
            <person name="Foster B."/>
            <person name="Foster B."/>
            <person name="Roux S."/>
            <person name="Palaniappan K."/>
            <person name="Varghese N."/>
            <person name="Mukherjee S."/>
            <person name="Reddy T.B.K."/>
            <person name="Daum C."/>
            <person name="Copeland A."/>
            <person name="Chen I.A."/>
            <person name="Ivanova N.N."/>
            <person name="Kyrpides N.C."/>
            <person name="Shapiro N."/>
            <person name="Eloe-Fadrosh E.A."/>
            <person name="Pietrasiak N."/>
        </authorList>
    </citation>
    <scope>NUCLEOTIDE SEQUENCE</scope>
    <source>
        <strain evidence="9">GSE-TBD4-15B</strain>
    </source>
</reference>
<evidence type="ECO:0000256" key="1">
    <source>
        <dbReference type="ARBA" id="ARBA00010243"/>
    </source>
</evidence>
<dbReference type="AlphaFoldDB" id="A0A951PBN9"/>
<proteinExistence type="inferred from homology"/>
<gene>
    <name evidence="9" type="primary">radC</name>
    <name evidence="9" type="ORF">KME07_08845</name>
</gene>
<dbReference type="CDD" id="cd08071">
    <property type="entry name" value="MPN_DUF2466"/>
    <property type="match status" value="1"/>
</dbReference>
<dbReference type="Proteomes" id="UP000707356">
    <property type="component" value="Unassembled WGS sequence"/>
</dbReference>
<keyword evidence="4" id="KW-0378">Hydrolase</keyword>
<name>A0A951PBN9_9CYAN</name>
<protein>
    <submittedName>
        <fullName evidence="9">DNA repair protein RadC</fullName>
    </submittedName>
</protein>
<evidence type="ECO:0000256" key="6">
    <source>
        <dbReference type="ARBA" id="ARBA00023049"/>
    </source>
</evidence>
<evidence type="ECO:0000256" key="5">
    <source>
        <dbReference type="ARBA" id="ARBA00022833"/>
    </source>
</evidence>
<dbReference type="InterPro" id="IPR020891">
    <property type="entry name" value="UPF0758_CS"/>
</dbReference>
<dbReference type="EMBL" id="JAHHHV010000048">
    <property type="protein sequence ID" value="MBW4465534.1"/>
    <property type="molecule type" value="Genomic_DNA"/>
</dbReference>
<keyword evidence="2" id="KW-0645">Protease</keyword>
<evidence type="ECO:0000259" key="8">
    <source>
        <dbReference type="PROSITE" id="PS50249"/>
    </source>
</evidence>
<organism evidence="9 10">
    <name type="scientific">Pegethrix bostrychoides GSE-TBD4-15B</name>
    <dbReference type="NCBI Taxonomy" id="2839662"/>
    <lineage>
        <taxon>Bacteria</taxon>
        <taxon>Bacillati</taxon>
        <taxon>Cyanobacteriota</taxon>
        <taxon>Cyanophyceae</taxon>
        <taxon>Oculatellales</taxon>
        <taxon>Oculatellaceae</taxon>
        <taxon>Pegethrix</taxon>
    </lineage>
</organism>
<dbReference type="GO" id="GO:0006508">
    <property type="term" value="P:proteolysis"/>
    <property type="evidence" value="ECO:0007669"/>
    <property type="project" value="UniProtKB-KW"/>
</dbReference>